<dbReference type="Gene3D" id="3.40.50.300">
    <property type="entry name" value="P-loop containing nucleotide triphosphate hydrolases"/>
    <property type="match status" value="2"/>
</dbReference>
<evidence type="ECO:0000313" key="7">
    <source>
        <dbReference type="Proteomes" id="UP000095280"/>
    </source>
</evidence>
<evidence type="ECO:0000256" key="1">
    <source>
        <dbReference type="ARBA" id="ARBA00022741"/>
    </source>
</evidence>
<dbReference type="InterPro" id="IPR001401">
    <property type="entry name" value="Dynamin_GTPase"/>
</dbReference>
<evidence type="ECO:0000256" key="2">
    <source>
        <dbReference type="ARBA" id="ARBA00023134"/>
    </source>
</evidence>
<dbReference type="GO" id="GO:0031623">
    <property type="term" value="P:receptor internalization"/>
    <property type="evidence" value="ECO:0007669"/>
    <property type="project" value="TreeGrafter"/>
</dbReference>
<dbReference type="Proteomes" id="UP000095280">
    <property type="component" value="Unplaced"/>
</dbReference>
<dbReference type="SUPFAM" id="SSF52540">
    <property type="entry name" value="P-loop containing nucleoside triphosphate hydrolases"/>
    <property type="match status" value="1"/>
</dbReference>
<dbReference type="GO" id="GO:0005525">
    <property type="term" value="F:GTP binding"/>
    <property type="evidence" value="ECO:0007669"/>
    <property type="project" value="InterPro"/>
</dbReference>
<feature type="transmembrane region" description="Helical" evidence="4">
    <location>
        <begin position="260"/>
        <end position="282"/>
    </location>
</feature>
<dbReference type="PROSITE" id="PS51388">
    <property type="entry name" value="GED"/>
    <property type="match status" value="1"/>
</dbReference>
<keyword evidence="4" id="KW-0812">Transmembrane</keyword>
<dbReference type="Gene3D" id="1.20.120.1240">
    <property type="entry name" value="Dynamin, middle domain"/>
    <property type="match status" value="1"/>
</dbReference>
<evidence type="ECO:0000256" key="4">
    <source>
        <dbReference type="SAM" id="Phobius"/>
    </source>
</evidence>
<feature type="compositionally biased region" description="Pro residues" evidence="3">
    <location>
        <begin position="9"/>
        <end position="19"/>
    </location>
</feature>
<dbReference type="CDD" id="cd08771">
    <property type="entry name" value="DLP_1"/>
    <property type="match status" value="1"/>
</dbReference>
<dbReference type="GO" id="GO:0005874">
    <property type="term" value="C:microtubule"/>
    <property type="evidence" value="ECO:0007669"/>
    <property type="project" value="TreeGrafter"/>
</dbReference>
<feature type="transmembrane region" description="Helical" evidence="4">
    <location>
        <begin position="288"/>
        <end position="312"/>
    </location>
</feature>
<organism evidence="7 8">
    <name type="scientific">Macrostomum lignano</name>
    <dbReference type="NCBI Taxonomy" id="282301"/>
    <lineage>
        <taxon>Eukaryota</taxon>
        <taxon>Metazoa</taxon>
        <taxon>Spiralia</taxon>
        <taxon>Lophotrochozoa</taxon>
        <taxon>Platyhelminthes</taxon>
        <taxon>Rhabditophora</taxon>
        <taxon>Macrostomorpha</taxon>
        <taxon>Macrostomida</taxon>
        <taxon>Macrostomidae</taxon>
        <taxon>Macrostomum</taxon>
    </lineage>
</organism>
<dbReference type="Pfam" id="PF01031">
    <property type="entry name" value="Dynamin_M"/>
    <property type="match status" value="1"/>
</dbReference>
<dbReference type="GO" id="GO:0003924">
    <property type="term" value="F:GTPase activity"/>
    <property type="evidence" value="ECO:0007669"/>
    <property type="project" value="InterPro"/>
</dbReference>
<name>A0A1I8GDY8_9PLAT</name>
<keyword evidence="2" id="KW-0342">GTP-binding</keyword>
<protein>
    <submittedName>
        <fullName evidence="8">Dynamin-type G domain-containing protein</fullName>
    </submittedName>
</protein>
<dbReference type="GO" id="GO:0008017">
    <property type="term" value="F:microtubule binding"/>
    <property type="evidence" value="ECO:0007669"/>
    <property type="project" value="TreeGrafter"/>
</dbReference>
<feature type="region of interest" description="Disordered" evidence="3">
    <location>
        <begin position="1"/>
        <end position="73"/>
    </location>
</feature>
<dbReference type="GO" id="GO:0005886">
    <property type="term" value="C:plasma membrane"/>
    <property type="evidence" value="ECO:0007669"/>
    <property type="project" value="TreeGrafter"/>
</dbReference>
<dbReference type="Pfam" id="PF00350">
    <property type="entry name" value="Dynamin_N"/>
    <property type="match status" value="1"/>
</dbReference>
<evidence type="ECO:0000313" key="8">
    <source>
        <dbReference type="WBParaSite" id="maker-uti_cns_0001624-snap-gene-0.11-mRNA-1"/>
    </source>
</evidence>
<dbReference type="InterPro" id="IPR020850">
    <property type="entry name" value="GED_dom"/>
</dbReference>
<dbReference type="PANTHER" id="PTHR11566:SF231">
    <property type="entry name" value="INTERFERON-INDUCED GTP-BINDING PROTEIN MX"/>
    <property type="match status" value="1"/>
</dbReference>
<proteinExistence type="predicted"/>
<dbReference type="InterPro" id="IPR003130">
    <property type="entry name" value="GED"/>
</dbReference>
<dbReference type="InterPro" id="IPR022812">
    <property type="entry name" value="Dynamin"/>
</dbReference>
<dbReference type="PROSITE" id="PS51718">
    <property type="entry name" value="G_DYNAMIN_2"/>
    <property type="match status" value="1"/>
</dbReference>
<accession>A0A1I8GDY8</accession>
<feature type="domain" description="GED" evidence="5">
    <location>
        <begin position="839"/>
        <end position="927"/>
    </location>
</feature>
<dbReference type="GO" id="GO:0098793">
    <property type="term" value="C:presynapse"/>
    <property type="evidence" value="ECO:0007669"/>
    <property type="project" value="GOC"/>
</dbReference>
<reference evidence="8" key="1">
    <citation type="submission" date="2016-11" db="UniProtKB">
        <authorList>
            <consortium name="WormBaseParasite"/>
        </authorList>
    </citation>
    <scope>IDENTIFICATION</scope>
</reference>
<evidence type="ECO:0000256" key="3">
    <source>
        <dbReference type="SAM" id="MobiDB-lite"/>
    </source>
</evidence>
<keyword evidence="4" id="KW-1133">Transmembrane helix</keyword>
<sequence length="927" mass="103122">RVQPNPSYGQPPPSLPPPSFYQLGGVGGSVASGAGLLRSESPASMPQFSPAQTPPQPMQTPRNFGGDGPGGLRVDSPMFGGAASPAMKAHPMISDVHRVEPPSLEYQARIAEMNSALAKAYAEQIKPCLDQISKLRGLGFAKELKLPSIVVIGDQSSGKSSVLETISGVSFPRGNGVVTLCPLQLSMRSSDKKWRGTVRYFDAQGKEVHWDIDSPDDVENAIQNAQMRITGHPWCWRPWCSLVLAPWCWRPWCWRPGAGAPVLLAPLVLAPLVLAPWCWVLAPLVLAPLVLAGALVLAPLVLAPLVLAPWCWRPWCAPGAKATGAKATGAKATGAKAPGAGAPGAKATGAKALVLAPLVLKPLVLKPLMTLEAPDLPNLTLVDLPGIARYSHSDGGSVNLYKLTTDIIKEYIQREETIILTVIPLSADTATMEALQLAKDVDPYGLRTIGVLTFPDLVNKGAEEEKLQIARNITFPLSKGYITVKCRNQEDIKSRKSLREAKVDEMRFFSNDPFFSQLDPSQRGTDTLAKRLSTELLTLIKKFIPEVIKDVQVVRERLTQQLEELGVGPPEDDREKVAMIARMYNDFVRMFSSEADGTAHKFTKDGVKMRNLHQRCRIHWRILGEKAATTAKTLGDDATQLRNSILIFLKEQRGRELPNFQSAYPIVESLIRDKLIKPLKFLTLSCLRDISMEVDITLRDLTDQVFSTYPKLNLFIKEAIQDTKERMHTLAKEDIERQFEQENYIWTNDMLYIGETQSRETIRRLVKSLEMPQTSGVYSFASDFSRKAIELMSIQCSQSGKETRPDFAAWFNENFVSYYTSAPSAPMRESDDPEAELMIEKSLNALHAYVKVATTRIMDNGPLCMMHYMLYKLADEFHKEVEIYQQDSDTLDELLEEKEGVRVHRNESRNRLRALFEAEAELSRISL</sequence>
<dbReference type="GO" id="GO:0016185">
    <property type="term" value="P:synaptic vesicle budding from presynaptic endocytic zone membrane"/>
    <property type="evidence" value="ECO:0007669"/>
    <property type="project" value="TreeGrafter"/>
</dbReference>
<dbReference type="InterPro" id="IPR045063">
    <property type="entry name" value="Dynamin_N"/>
</dbReference>
<dbReference type="SMART" id="SM00053">
    <property type="entry name" value="DYNc"/>
    <property type="match status" value="1"/>
</dbReference>
<dbReference type="Pfam" id="PF02212">
    <property type="entry name" value="GED"/>
    <property type="match status" value="1"/>
</dbReference>
<keyword evidence="7" id="KW-1185">Reference proteome</keyword>
<keyword evidence="4" id="KW-0472">Membrane</keyword>
<dbReference type="WBParaSite" id="maker-uti_cns_0001624-snap-gene-0.11-mRNA-1">
    <property type="protein sequence ID" value="maker-uti_cns_0001624-snap-gene-0.11-mRNA-1"/>
    <property type="gene ID" value="maker-uti_cns_0001624-snap-gene-0.11"/>
</dbReference>
<dbReference type="InterPro" id="IPR000375">
    <property type="entry name" value="Dynamin_stalk"/>
</dbReference>
<keyword evidence="1" id="KW-0547">Nucleotide-binding</keyword>
<evidence type="ECO:0000259" key="5">
    <source>
        <dbReference type="PROSITE" id="PS51388"/>
    </source>
</evidence>
<dbReference type="PRINTS" id="PR00195">
    <property type="entry name" value="DYNAMIN"/>
</dbReference>
<feature type="domain" description="Dynamin-type G" evidence="6">
    <location>
        <begin position="143"/>
        <end position="545"/>
    </location>
</feature>
<dbReference type="InterPro" id="IPR030381">
    <property type="entry name" value="G_DYNAMIN_dom"/>
</dbReference>
<evidence type="ECO:0000259" key="6">
    <source>
        <dbReference type="PROSITE" id="PS51718"/>
    </source>
</evidence>
<dbReference type="GO" id="GO:0005737">
    <property type="term" value="C:cytoplasm"/>
    <property type="evidence" value="ECO:0007669"/>
    <property type="project" value="TreeGrafter"/>
</dbReference>
<dbReference type="PANTHER" id="PTHR11566">
    <property type="entry name" value="DYNAMIN"/>
    <property type="match status" value="1"/>
</dbReference>
<dbReference type="AlphaFoldDB" id="A0A1I8GDY8"/>
<dbReference type="InterPro" id="IPR027417">
    <property type="entry name" value="P-loop_NTPase"/>
</dbReference>